<sequence>MKGKKLMITVVLAIVGFVLLALSGYLLYRNNANSMSAEKQKQLEEAIKQIEVLNAEIVEKDKFVDEAEQKLKTHKFDVFTLAPGQNIPIVEIVDNDLSEGATVDEGNKKVHKLMYHHQIRFSLVNAGKSAMKDVIFSIKDDYNKGKEKKKKSKADASINYLGKKIDDNEMGEYENFEIPTLNLKSKKLLYTSNLPSSFGVGDYEYHLVVEWSQGFYQMFIKIEEIEGKLKYTYEFFDVNGKTIDFNNLEKSISN</sequence>
<reference evidence="4" key="1">
    <citation type="journal article" date="2019" name="Int. J. Syst. Evol. Microbiol.">
        <title>The Global Catalogue of Microorganisms (GCM) 10K type strain sequencing project: providing services to taxonomists for standard genome sequencing and annotation.</title>
        <authorList>
            <consortium name="The Broad Institute Genomics Platform"/>
            <consortium name="The Broad Institute Genome Sequencing Center for Infectious Disease"/>
            <person name="Wu L."/>
            <person name="Ma J."/>
        </authorList>
    </citation>
    <scope>NUCLEOTIDE SEQUENCE [LARGE SCALE GENOMIC DNA]</scope>
    <source>
        <strain evidence="4">JCM 17064</strain>
    </source>
</reference>
<evidence type="ECO:0000256" key="1">
    <source>
        <dbReference type="SAM" id="Coils"/>
    </source>
</evidence>
<evidence type="ECO:0000256" key="2">
    <source>
        <dbReference type="SAM" id="Phobius"/>
    </source>
</evidence>
<evidence type="ECO:0000313" key="4">
    <source>
        <dbReference type="Proteomes" id="UP001500968"/>
    </source>
</evidence>
<proteinExistence type="predicted"/>
<accession>A0ABP7TV32</accession>
<comment type="caution">
    <text evidence="3">The sequence shown here is derived from an EMBL/GenBank/DDBJ whole genome shotgun (WGS) entry which is preliminary data.</text>
</comment>
<keyword evidence="4" id="KW-1185">Reference proteome</keyword>
<gene>
    <name evidence="3" type="ORF">GCM10022386_14690</name>
</gene>
<dbReference type="Proteomes" id="UP001500968">
    <property type="component" value="Unassembled WGS sequence"/>
</dbReference>
<keyword evidence="2" id="KW-0472">Membrane</keyword>
<keyword evidence="1" id="KW-0175">Coiled coil</keyword>
<keyword evidence="2" id="KW-0812">Transmembrane</keyword>
<evidence type="ECO:0000313" key="3">
    <source>
        <dbReference type="EMBL" id="GAA4031736.1"/>
    </source>
</evidence>
<feature type="transmembrane region" description="Helical" evidence="2">
    <location>
        <begin position="6"/>
        <end position="28"/>
    </location>
</feature>
<name>A0ABP7TV32_9FLAO</name>
<feature type="coiled-coil region" evidence="1">
    <location>
        <begin position="29"/>
        <end position="70"/>
    </location>
</feature>
<organism evidence="3 4">
    <name type="scientific">Flavobacterium cheonhonense</name>
    <dbReference type="NCBI Taxonomy" id="706185"/>
    <lineage>
        <taxon>Bacteria</taxon>
        <taxon>Pseudomonadati</taxon>
        <taxon>Bacteroidota</taxon>
        <taxon>Flavobacteriia</taxon>
        <taxon>Flavobacteriales</taxon>
        <taxon>Flavobacteriaceae</taxon>
        <taxon>Flavobacterium</taxon>
    </lineage>
</organism>
<keyword evidence="2" id="KW-1133">Transmembrane helix</keyword>
<protein>
    <submittedName>
        <fullName evidence="3">Uncharacterized protein</fullName>
    </submittedName>
</protein>
<dbReference type="RefSeq" id="WP_290874416.1">
    <property type="nucleotide sequence ID" value="NZ_BAABCR010000015.1"/>
</dbReference>
<dbReference type="EMBL" id="BAABCR010000015">
    <property type="protein sequence ID" value="GAA4031736.1"/>
    <property type="molecule type" value="Genomic_DNA"/>
</dbReference>